<dbReference type="PROSITE" id="PS50041">
    <property type="entry name" value="C_TYPE_LECTIN_2"/>
    <property type="match status" value="1"/>
</dbReference>
<evidence type="ECO:0000313" key="5">
    <source>
        <dbReference type="RefSeq" id="XP_008591451.1"/>
    </source>
</evidence>
<dbReference type="RefSeq" id="XP_008591451.1">
    <property type="nucleotide sequence ID" value="XM_008593229.1"/>
</dbReference>
<gene>
    <name evidence="5" type="primary">CLEC4A</name>
</gene>
<reference evidence="5" key="1">
    <citation type="submission" date="2025-08" db="UniProtKB">
        <authorList>
            <consortium name="RefSeq"/>
        </authorList>
    </citation>
    <scope>IDENTIFICATION</scope>
</reference>
<protein>
    <submittedName>
        <fullName evidence="5">C-type lectin domain family 4 member A isoform X2</fullName>
    </submittedName>
</protein>
<proteinExistence type="predicted"/>
<evidence type="ECO:0000313" key="4">
    <source>
        <dbReference type="Proteomes" id="UP000694923"/>
    </source>
</evidence>
<accession>A0ABM0SF10</accession>
<dbReference type="CDD" id="cd03590">
    <property type="entry name" value="CLECT_DC-SIGN_like"/>
    <property type="match status" value="1"/>
</dbReference>
<dbReference type="InterPro" id="IPR018378">
    <property type="entry name" value="C-type_lectin_CS"/>
</dbReference>
<keyword evidence="1" id="KW-0430">Lectin</keyword>
<keyword evidence="4" id="KW-1185">Reference proteome</keyword>
<dbReference type="Gene3D" id="3.10.100.10">
    <property type="entry name" value="Mannose-Binding Protein A, subunit A"/>
    <property type="match status" value="1"/>
</dbReference>
<dbReference type="InterPro" id="IPR016186">
    <property type="entry name" value="C-type_lectin-like/link_sf"/>
</dbReference>
<dbReference type="Pfam" id="PF00059">
    <property type="entry name" value="Lectin_C"/>
    <property type="match status" value="1"/>
</dbReference>
<dbReference type="SUPFAM" id="SSF56436">
    <property type="entry name" value="C-type lectin-like"/>
    <property type="match status" value="1"/>
</dbReference>
<dbReference type="GeneID" id="103608838"/>
<evidence type="ECO:0000259" key="3">
    <source>
        <dbReference type="PROSITE" id="PS50041"/>
    </source>
</evidence>
<dbReference type="InterPro" id="IPR016187">
    <property type="entry name" value="CTDL_fold"/>
</dbReference>
<dbReference type="InterPro" id="IPR033989">
    <property type="entry name" value="CD209-like_CTLD"/>
</dbReference>
<name>A0ABM0SF10_GALVR</name>
<feature type="domain" description="C-type lectin" evidence="3">
    <location>
        <begin position="75"/>
        <end position="191"/>
    </location>
</feature>
<evidence type="ECO:0000256" key="1">
    <source>
        <dbReference type="ARBA" id="ARBA00022734"/>
    </source>
</evidence>
<organism evidence="4 5">
    <name type="scientific">Galeopterus variegatus</name>
    <name type="common">Malayan flying lemur</name>
    <name type="synonym">Cynocephalus variegatus</name>
    <dbReference type="NCBI Taxonomy" id="482537"/>
    <lineage>
        <taxon>Eukaryota</taxon>
        <taxon>Metazoa</taxon>
        <taxon>Chordata</taxon>
        <taxon>Craniata</taxon>
        <taxon>Vertebrata</taxon>
        <taxon>Euteleostomi</taxon>
        <taxon>Mammalia</taxon>
        <taxon>Eutheria</taxon>
        <taxon>Euarchontoglires</taxon>
        <taxon>Dermoptera</taxon>
        <taxon>Cynocephalidae</taxon>
        <taxon>Galeopterus</taxon>
    </lineage>
</organism>
<keyword evidence="2" id="KW-1015">Disulfide bond</keyword>
<sequence length="197" mass="22998">MALEVTYAEVKFENESKSSGTNSGSPAVFFQKYYQLLEEKKTIKELVHTELECKKENLTTEEKVWSCCPKNWKPFSSNCYFISTESRSWNESEQSCSAMEAHLLVINSKEKQDFITSQLQKKYAYYLGLSDPQGNSQWQWVDQTPYNKNVTFWHSGEPSNGDEHCVMINARSQRWGWNDVRCDGKQMSICEMMKIYL</sequence>
<dbReference type="InterPro" id="IPR001304">
    <property type="entry name" value="C-type_lectin-like"/>
</dbReference>
<dbReference type="Proteomes" id="UP000694923">
    <property type="component" value="Unplaced"/>
</dbReference>
<dbReference type="InterPro" id="IPR050111">
    <property type="entry name" value="C-type_lectin/snaclec_domain"/>
</dbReference>
<dbReference type="PANTHER" id="PTHR22803">
    <property type="entry name" value="MANNOSE, PHOSPHOLIPASE, LECTIN RECEPTOR RELATED"/>
    <property type="match status" value="1"/>
</dbReference>
<dbReference type="PROSITE" id="PS00615">
    <property type="entry name" value="C_TYPE_LECTIN_1"/>
    <property type="match status" value="1"/>
</dbReference>
<evidence type="ECO:0000256" key="2">
    <source>
        <dbReference type="ARBA" id="ARBA00023157"/>
    </source>
</evidence>
<dbReference type="SMART" id="SM00034">
    <property type="entry name" value="CLECT"/>
    <property type="match status" value="1"/>
</dbReference>